<gene>
    <name evidence="1" type="ORF">N7509_007269</name>
</gene>
<protein>
    <submittedName>
        <fullName evidence="1">Uncharacterized protein</fullName>
    </submittedName>
</protein>
<dbReference type="OrthoDB" id="4489274at2759"/>
<keyword evidence="2" id="KW-1185">Reference proteome</keyword>
<reference evidence="1" key="1">
    <citation type="submission" date="2022-12" db="EMBL/GenBank/DDBJ databases">
        <authorList>
            <person name="Petersen C."/>
        </authorList>
    </citation>
    <scope>NUCLEOTIDE SEQUENCE</scope>
    <source>
        <strain evidence="1">IBT 29677</strain>
    </source>
</reference>
<dbReference type="InterPro" id="IPR011051">
    <property type="entry name" value="RmlC_Cupin_sf"/>
</dbReference>
<dbReference type="GeneID" id="81370886"/>
<dbReference type="EMBL" id="JAPZBU010000008">
    <property type="protein sequence ID" value="KAJ5391779.1"/>
    <property type="molecule type" value="Genomic_DNA"/>
</dbReference>
<dbReference type="Proteomes" id="UP001147747">
    <property type="component" value="Unassembled WGS sequence"/>
</dbReference>
<evidence type="ECO:0000313" key="2">
    <source>
        <dbReference type="Proteomes" id="UP001147747"/>
    </source>
</evidence>
<accession>A0A9W9VYJ6</accession>
<name>A0A9W9VYJ6_9EURO</name>
<sequence>MEIADTTKLEFEGVGLKHRGNGIWFKYLFLGDENDPANNYLFVLARQQSFYSPVHRHNFDQFRYPTLGNINILPEVDVRQGELCYHPEGVHYGPQDDGDELKEVLVLQFGGASGQGFVSHAKLAESQQRLASQGRFERGKFIRQAQNIDGTDNDESEPIDAFQALWEDQTGQSLVYPEGRYDRIIKMQPNAYAWTKMNGHNGVWKKTLGVFSERETRAEVIKIEKACWKIPAEDATHLFYLLKGEGLAEGEKIKAEWAGRIQAGKAAEVSTDTELQILHFKLPILAPEDS</sequence>
<dbReference type="SUPFAM" id="SSF51182">
    <property type="entry name" value="RmlC-like cupins"/>
    <property type="match status" value="1"/>
</dbReference>
<organism evidence="1 2">
    <name type="scientific">Penicillium cosmopolitanum</name>
    <dbReference type="NCBI Taxonomy" id="1131564"/>
    <lineage>
        <taxon>Eukaryota</taxon>
        <taxon>Fungi</taxon>
        <taxon>Dikarya</taxon>
        <taxon>Ascomycota</taxon>
        <taxon>Pezizomycotina</taxon>
        <taxon>Eurotiomycetes</taxon>
        <taxon>Eurotiomycetidae</taxon>
        <taxon>Eurotiales</taxon>
        <taxon>Aspergillaceae</taxon>
        <taxon>Penicillium</taxon>
    </lineage>
</organism>
<proteinExistence type="predicted"/>
<evidence type="ECO:0000313" key="1">
    <source>
        <dbReference type="EMBL" id="KAJ5391779.1"/>
    </source>
</evidence>
<dbReference type="RefSeq" id="XP_056487457.1">
    <property type="nucleotide sequence ID" value="XM_056631906.1"/>
</dbReference>
<reference evidence="1" key="2">
    <citation type="journal article" date="2023" name="IMA Fungus">
        <title>Comparative genomic study of the Penicillium genus elucidates a diverse pangenome and 15 lateral gene transfer events.</title>
        <authorList>
            <person name="Petersen C."/>
            <person name="Sorensen T."/>
            <person name="Nielsen M.R."/>
            <person name="Sondergaard T.E."/>
            <person name="Sorensen J.L."/>
            <person name="Fitzpatrick D.A."/>
            <person name="Frisvad J.C."/>
            <person name="Nielsen K.L."/>
        </authorList>
    </citation>
    <scope>NUCLEOTIDE SEQUENCE</scope>
    <source>
        <strain evidence="1">IBT 29677</strain>
    </source>
</reference>
<dbReference type="AlphaFoldDB" id="A0A9W9VYJ6"/>
<comment type="caution">
    <text evidence="1">The sequence shown here is derived from an EMBL/GenBank/DDBJ whole genome shotgun (WGS) entry which is preliminary data.</text>
</comment>